<evidence type="ECO:0000313" key="4">
    <source>
        <dbReference type="Proteomes" id="UP000593892"/>
    </source>
</evidence>
<dbReference type="AlphaFoldDB" id="A0A7S7NVY2"/>
<sequence>MPNDKPNFGTELKGAINHKLDEAGLSQQDYVKAALKWQYNWIGLAGAAAFAVVSGTGLPLVLAAGLELMYVALVPQSSRFRRLVRSWKYAGEKREHDKRLEEMYKNLPPEMRSRYAFVQQVAQAIRTNYQQLSASSQIFARQMAERLDGLLEGYVRLLFTANTHREYLKSLNPDQVRSEVAFLEKSLEKNAPKVQEINRRRIEILRKRVTKFEKIQENRQVIDAQCAAIEDVLQLIRDQSVTMRDPQEVSAQLENLVQDVEQTEQSVREMEEIYALTAQESDELRLPEAGGEPPQQNRVRN</sequence>
<dbReference type="Proteomes" id="UP000593892">
    <property type="component" value="Chromosome"/>
</dbReference>
<dbReference type="RefSeq" id="WP_194452403.1">
    <property type="nucleotide sequence ID" value="NZ_CP063849.1"/>
</dbReference>
<feature type="region of interest" description="Disordered" evidence="1">
    <location>
        <begin position="279"/>
        <end position="301"/>
    </location>
</feature>
<keyword evidence="4" id="KW-1185">Reference proteome</keyword>
<keyword evidence="2" id="KW-0812">Transmembrane</keyword>
<feature type="transmembrane region" description="Helical" evidence="2">
    <location>
        <begin position="41"/>
        <end position="73"/>
    </location>
</feature>
<keyword evidence="2" id="KW-1133">Transmembrane helix</keyword>
<dbReference type="KEGG" id="pfer:IRI77_12610"/>
<reference evidence="3 4" key="1">
    <citation type="submission" date="2020-10" db="EMBL/GenBank/DDBJ databases">
        <title>Complete genome sequence of Paludibaculum fermentans P105T, a facultatively anaerobic acidobacterium capable of dissimilatory Fe(III) reduction.</title>
        <authorList>
            <person name="Dedysh S.N."/>
            <person name="Beletsky A.V."/>
            <person name="Kulichevskaya I.S."/>
            <person name="Mardanov A.V."/>
            <person name="Ravin N.V."/>
        </authorList>
    </citation>
    <scope>NUCLEOTIDE SEQUENCE [LARGE SCALE GENOMIC DNA]</scope>
    <source>
        <strain evidence="3 4">P105</strain>
    </source>
</reference>
<accession>A0A7S7NVY2</accession>
<evidence type="ECO:0000256" key="1">
    <source>
        <dbReference type="SAM" id="MobiDB-lite"/>
    </source>
</evidence>
<name>A0A7S7NVY2_PALFE</name>
<proteinExistence type="predicted"/>
<protein>
    <submittedName>
        <fullName evidence="3">Uncharacterized protein</fullName>
    </submittedName>
</protein>
<evidence type="ECO:0000256" key="2">
    <source>
        <dbReference type="SAM" id="Phobius"/>
    </source>
</evidence>
<dbReference type="EMBL" id="CP063849">
    <property type="protein sequence ID" value="QOY90746.1"/>
    <property type="molecule type" value="Genomic_DNA"/>
</dbReference>
<organism evidence="3 4">
    <name type="scientific">Paludibaculum fermentans</name>
    <dbReference type="NCBI Taxonomy" id="1473598"/>
    <lineage>
        <taxon>Bacteria</taxon>
        <taxon>Pseudomonadati</taxon>
        <taxon>Acidobacteriota</taxon>
        <taxon>Terriglobia</taxon>
        <taxon>Bryobacterales</taxon>
        <taxon>Bryobacteraceae</taxon>
        <taxon>Paludibaculum</taxon>
    </lineage>
</organism>
<evidence type="ECO:0000313" key="3">
    <source>
        <dbReference type="EMBL" id="QOY90746.1"/>
    </source>
</evidence>
<gene>
    <name evidence="3" type="ORF">IRI77_12610</name>
</gene>
<keyword evidence="2" id="KW-0472">Membrane</keyword>